<evidence type="ECO:0000256" key="3">
    <source>
        <dbReference type="ARBA" id="ARBA00022676"/>
    </source>
</evidence>
<dbReference type="CDD" id="cd04187">
    <property type="entry name" value="DPM1_like_bac"/>
    <property type="match status" value="1"/>
</dbReference>
<keyword evidence="6 9" id="KW-1133">Transmembrane helix</keyword>
<accession>A0A9D1Z802</accession>
<keyword evidence="4 12" id="KW-0808">Transferase</keyword>
<dbReference type="Pfam" id="PF04138">
    <property type="entry name" value="GtrA_DPMS_TM"/>
    <property type="match status" value="1"/>
</dbReference>
<evidence type="ECO:0000256" key="8">
    <source>
        <dbReference type="ARBA" id="ARBA00038152"/>
    </source>
</evidence>
<dbReference type="Pfam" id="PF00535">
    <property type="entry name" value="Glycos_transf_2"/>
    <property type="match status" value="1"/>
</dbReference>
<keyword evidence="3 12" id="KW-0328">Glycosyltransferase</keyword>
<feature type="domain" description="GtrA/DPMS transmembrane" evidence="11">
    <location>
        <begin position="19"/>
        <end position="154"/>
    </location>
</feature>
<proteinExistence type="inferred from homology"/>
<dbReference type="PANTHER" id="PTHR48090">
    <property type="entry name" value="UNDECAPRENYL-PHOSPHATE 4-DEOXY-4-FORMAMIDO-L-ARABINOSE TRANSFERASE-RELATED"/>
    <property type="match status" value="1"/>
</dbReference>
<evidence type="ECO:0000313" key="12">
    <source>
        <dbReference type="EMBL" id="HIY77919.1"/>
    </source>
</evidence>
<evidence type="ECO:0000259" key="10">
    <source>
        <dbReference type="Pfam" id="PF00535"/>
    </source>
</evidence>
<dbReference type="AlphaFoldDB" id="A0A9D1Z802"/>
<reference evidence="12" key="2">
    <citation type="submission" date="2021-04" db="EMBL/GenBank/DDBJ databases">
        <authorList>
            <person name="Gilroy R."/>
        </authorList>
    </citation>
    <scope>NUCLEOTIDE SEQUENCE</scope>
    <source>
        <strain evidence="12">CHK199-9574</strain>
    </source>
</reference>
<name>A0A9D1Z802_9FIRM</name>
<dbReference type="GO" id="GO:0005886">
    <property type="term" value="C:plasma membrane"/>
    <property type="evidence" value="ECO:0007669"/>
    <property type="project" value="UniProtKB-SubCell"/>
</dbReference>
<evidence type="ECO:0000256" key="1">
    <source>
        <dbReference type="ARBA" id="ARBA00004651"/>
    </source>
</evidence>
<sequence>MSFLKKLNEKYPLFMEIVRFVIVGGLATVADMLVMGVVLYLFDPDLYPHFYNVWYGGGEPSTLATVVGTGAGFTVGLFINYFLSVLFVFIEKGKSKSAYGFVMFTVLSLIGLGIHLVGMYIGYDLLKINEWIVKIVLTAVVMVYNYVSKKLILFKRSKTALTDAEEDVGLQRRVFGGEHMKKLSVIVPCFNEEATVEAFYTAAVPVFENFAERGYQFELIFVNDGSRDRTAEILASLAEKDKRVKVINFSRNFGQQAAILCGFRHCTGNCAVELDVDLQDPVEVVGEMLTKWEEGYDVVHGRRLTRKGESAFKKVTAKMYYKFLHGITGIKIPRNTGDFKLLDRKVIDVICALPEHDKYLRGLESWVGFKQTFVDFHRNERVAGETKYTLKKMVRLAKNGIVSNSSWPLTLSFKFGAVLGAASVLCFITFIVLVCCGITLPLTAWLFPAIAFCTGALCVFNSLTNLYLSKAYDEVKNRPEYIVEDKINFDE</sequence>
<evidence type="ECO:0000256" key="9">
    <source>
        <dbReference type="SAM" id="Phobius"/>
    </source>
</evidence>
<keyword evidence="7 9" id="KW-0472">Membrane</keyword>
<feature type="transmembrane region" description="Helical" evidence="9">
    <location>
        <begin position="20"/>
        <end position="42"/>
    </location>
</feature>
<dbReference type="Proteomes" id="UP000824135">
    <property type="component" value="Unassembled WGS sequence"/>
</dbReference>
<dbReference type="InterPro" id="IPR050256">
    <property type="entry name" value="Glycosyltransferase_2"/>
</dbReference>
<dbReference type="FunFam" id="3.90.550.10:FF:000079">
    <property type="entry name" value="Probable glycosyl transferase"/>
    <property type="match status" value="1"/>
</dbReference>
<comment type="similarity">
    <text evidence="8">Belongs to the glycosyltransferase 2 family. GtrB subfamily.</text>
</comment>
<feature type="transmembrane region" description="Helical" evidence="9">
    <location>
        <begin position="62"/>
        <end position="89"/>
    </location>
</feature>
<dbReference type="InterPro" id="IPR001173">
    <property type="entry name" value="Glyco_trans_2-like"/>
</dbReference>
<dbReference type="PANTHER" id="PTHR48090:SF1">
    <property type="entry name" value="PROPHAGE BACTOPRENOL GLUCOSYL TRANSFERASE HOMOLOG"/>
    <property type="match status" value="1"/>
</dbReference>
<organism evidence="12 13">
    <name type="scientific">Candidatus Borkfalkia excrementavium</name>
    <dbReference type="NCBI Taxonomy" id="2838505"/>
    <lineage>
        <taxon>Bacteria</taxon>
        <taxon>Bacillati</taxon>
        <taxon>Bacillota</taxon>
        <taxon>Clostridia</taxon>
        <taxon>Christensenellales</taxon>
        <taxon>Christensenellaceae</taxon>
        <taxon>Candidatus Borkfalkia</taxon>
    </lineage>
</organism>
<dbReference type="GO" id="GO:0000271">
    <property type="term" value="P:polysaccharide biosynthetic process"/>
    <property type="evidence" value="ECO:0007669"/>
    <property type="project" value="InterPro"/>
</dbReference>
<dbReference type="InterPro" id="IPR029044">
    <property type="entry name" value="Nucleotide-diphossugar_trans"/>
</dbReference>
<dbReference type="SUPFAM" id="SSF53448">
    <property type="entry name" value="Nucleotide-diphospho-sugar transferases"/>
    <property type="match status" value="1"/>
</dbReference>
<feature type="transmembrane region" description="Helical" evidence="9">
    <location>
        <begin position="415"/>
        <end position="440"/>
    </location>
</feature>
<comment type="subcellular location">
    <subcellularLocation>
        <location evidence="1">Cell membrane</location>
        <topology evidence="1">Multi-pass membrane protein</topology>
    </subcellularLocation>
</comment>
<dbReference type="InterPro" id="IPR007267">
    <property type="entry name" value="GtrA_DPMS_TM"/>
</dbReference>
<feature type="transmembrane region" description="Helical" evidence="9">
    <location>
        <begin position="446"/>
        <end position="468"/>
    </location>
</feature>
<comment type="caution">
    <text evidence="12">The sequence shown here is derived from an EMBL/GenBank/DDBJ whole genome shotgun (WGS) entry which is preliminary data.</text>
</comment>
<reference evidence="12" key="1">
    <citation type="journal article" date="2021" name="PeerJ">
        <title>Extensive microbial diversity within the chicken gut microbiome revealed by metagenomics and culture.</title>
        <authorList>
            <person name="Gilroy R."/>
            <person name="Ravi A."/>
            <person name="Getino M."/>
            <person name="Pursley I."/>
            <person name="Horton D.L."/>
            <person name="Alikhan N.F."/>
            <person name="Baker D."/>
            <person name="Gharbi K."/>
            <person name="Hall N."/>
            <person name="Watson M."/>
            <person name="Adriaenssens E.M."/>
            <person name="Foster-Nyarko E."/>
            <person name="Jarju S."/>
            <person name="Secka A."/>
            <person name="Antonio M."/>
            <person name="Oren A."/>
            <person name="Chaudhuri R.R."/>
            <person name="La Ragione R."/>
            <person name="Hildebrand F."/>
            <person name="Pallen M.J."/>
        </authorList>
    </citation>
    <scope>NUCLEOTIDE SEQUENCE</scope>
    <source>
        <strain evidence="12">CHK199-9574</strain>
    </source>
</reference>
<evidence type="ECO:0000256" key="5">
    <source>
        <dbReference type="ARBA" id="ARBA00022692"/>
    </source>
</evidence>
<dbReference type="GO" id="GO:0016757">
    <property type="term" value="F:glycosyltransferase activity"/>
    <property type="evidence" value="ECO:0007669"/>
    <property type="project" value="UniProtKB-KW"/>
</dbReference>
<keyword evidence="5 9" id="KW-0812">Transmembrane</keyword>
<evidence type="ECO:0000259" key="11">
    <source>
        <dbReference type="Pfam" id="PF04138"/>
    </source>
</evidence>
<feature type="transmembrane region" description="Helical" evidence="9">
    <location>
        <begin position="101"/>
        <end position="122"/>
    </location>
</feature>
<feature type="transmembrane region" description="Helical" evidence="9">
    <location>
        <begin position="128"/>
        <end position="147"/>
    </location>
</feature>
<gene>
    <name evidence="12" type="ORF">H9728_02640</name>
</gene>
<evidence type="ECO:0000256" key="2">
    <source>
        <dbReference type="ARBA" id="ARBA00022475"/>
    </source>
</evidence>
<keyword evidence="2" id="KW-1003">Cell membrane</keyword>
<dbReference type="EC" id="2.4.-.-" evidence="12"/>
<evidence type="ECO:0000313" key="13">
    <source>
        <dbReference type="Proteomes" id="UP000824135"/>
    </source>
</evidence>
<protein>
    <submittedName>
        <fullName evidence="12">Glycosyltransferase</fullName>
        <ecNumber evidence="12">2.4.-.-</ecNumber>
    </submittedName>
</protein>
<evidence type="ECO:0000256" key="6">
    <source>
        <dbReference type="ARBA" id="ARBA00022989"/>
    </source>
</evidence>
<evidence type="ECO:0000256" key="4">
    <source>
        <dbReference type="ARBA" id="ARBA00022679"/>
    </source>
</evidence>
<feature type="domain" description="Glycosyltransferase 2-like" evidence="10">
    <location>
        <begin position="184"/>
        <end position="348"/>
    </location>
</feature>
<dbReference type="EMBL" id="DXCO01000020">
    <property type="protein sequence ID" value="HIY77919.1"/>
    <property type="molecule type" value="Genomic_DNA"/>
</dbReference>
<evidence type="ECO:0000256" key="7">
    <source>
        <dbReference type="ARBA" id="ARBA00023136"/>
    </source>
</evidence>
<dbReference type="Gene3D" id="3.90.550.10">
    <property type="entry name" value="Spore Coat Polysaccharide Biosynthesis Protein SpsA, Chain A"/>
    <property type="match status" value="1"/>
</dbReference>